<sequence>MTGVTDEYGDKAKFSLPKNTVTIDELEKQIEYMDKIIFPAINERVLRINKELKKKYDHKNILIDIPKGTHVMVRLPHRPNKLAPIYEGPYTVVRRNKGGSYELKDEQGELLHRNYTPSELKMVTIDESTIENELYEVEDIRDHRGAAGEREYQSHNNTKVLEEGQRNRTFRE</sequence>
<feature type="compositionally biased region" description="Basic and acidic residues" evidence="1">
    <location>
        <begin position="160"/>
        <end position="172"/>
    </location>
</feature>
<proteinExistence type="predicted"/>
<dbReference type="EMBL" id="KV440994">
    <property type="protein sequence ID" value="OAD68518.1"/>
    <property type="molecule type" value="Genomic_DNA"/>
</dbReference>
<gene>
    <name evidence="2" type="ORF">PHYBLDRAFT_160055</name>
</gene>
<reference evidence="3" key="1">
    <citation type="submission" date="2015-06" db="EMBL/GenBank/DDBJ databases">
        <title>Expansion of signal transduction pathways in fungi by whole-genome duplication.</title>
        <authorList>
            <consortium name="DOE Joint Genome Institute"/>
            <person name="Corrochano L.M."/>
            <person name="Kuo A."/>
            <person name="Marcet-Houben M."/>
            <person name="Polaino S."/>
            <person name="Salamov A."/>
            <person name="Villalobos J.M."/>
            <person name="Alvarez M.I."/>
            <person name="Avalos J."/>
            <person name="Benito E.P."/>
            <person name="Benoit I."/>
            <person name="Burger G."/>
            <person name="Camino L.P."/>
            <person name="Canovas D."/>
            <person name="Cerda-Olmedo E."/>
            <person name="Cheng J.-F."/>
            <person name="Dominguez A."/>
            <person name="Elias M."/>
            <person name="Eslava A.P."/>
            <person name="Glaser F."/>
            <person name="Grimwood J."/>
            <person name="Gutierrez G."/>
            <person name="Heitman J."/>
            <person name="Henrissat B."/>
            <person name="Iturriaga E.A."/>
            <person name="Lang B.F."/>
            <person name="Lavin J.L."/>
            <person name="Lee S."/>
            <person name="Li W."/>
            <person name="Lindquist E."/>
            <person name="Lopez-Garcia S."/>
            <person name="Luque E.M."/>
            <person name="Marcos A.T."/>
            <person name="Martin J."/>
            <person name="McCluskey K."/>
            <person name="Medina H.R."/>
            <person name="Miralles-Duran A."/>
            <person name="Miyazaki A."/>
            <person name="Munoz-Torres E."/>
            <person name="Oguiza J.A."/>
            <person name="Ohm R."/>
            <person name="Olmedo M."/>
            <person name="Orejas M."/>
            <person name="Ortiz-Castellanos L."/>
            <person name="Pisabarro A.G."/>
            <person name="Rodriguez-Romero J."/>
            <person name="Ruiz-Herrera J."/>
            <person name="Ruiz-Vazquez R."/>
            <person name="Sanz C."/>
            <person name="Schackwitz W."/>
            <person name="Schmutz J."/>
            <person name="Shahriari M."/>
            <person name="Shelest E."/>
            <person name="Silva-Franco F."/>
            <person name="Soanes D."/>
            <person name="Syed K."/>
            <person name="Tagua V.G."/>
            <person name="Talbot N.J."/>
            <person name="Thon M."/>
            <person name="De vries R.P."/>
            <person name="Wiebenga A."/>
            <person name="Yadav J.S."/>
            <person name="Braun E.L."/>
            <person name="Baker S."/>
            <person name="Garre V."/>
            <person name="Horwitz B."/>
            <person name="Torres-Martinez S."/>
            <person name="Idnurm A."/>
            <person name="Herrera-Estrella A."/>
            <person name="Gabaldon T."/>
            <person name="Grigoriev I.V."/>
        </authorList>
    </citation>
    <scope>NUCLEOTIDE SEQUENCE [LARGE SCALE GENOMIC DNA]</scope>
    <source>
        <strain evidence="3">NRRL 1555(-)</strain>
    </source>
</reference>
<dbReference type="OrthoDB" id="2231705at2759"/>
<dbReference type="VEuPathDB" id="FungiDB:PHYBLDRAFT_160055"/>
<evidence type="ECO:0000256" key="1">
    <source>
        <dbReference type="SAM" id="MobiDB-lite"/>
    </source>
</evidence>
<accession>A0A162N4R0</accession>
<feature type="region of interest" description="Disordered" evidence="1">
    <location>
        <begin position="147"/>
        <end position="172"/>
    </location>
</feature>
<dbReference type="GeneID" id="28995014"/>
<evidence type="ECO:0000313" key="2">
    <source>
        <dbReference type="EMBL" id="OAD68518.1"/>
    </source>
</evidence>
<dbReference type="InParanoid" id="A0A162N4R0"/>
<dbReference type="STRING" id="763407.A0A162N4R0"/>
<organism evidence="2 3">
    <name type="scientific">Phycomyces blakesleeanus (strain ATCC 8743b / DSM 1359 / FGSC 10004 / NBRC 33097 / NRRL 1555)</name>
    <dbReference type="NCBI Taxonomy" id="763407"/>
    <lineage>
        <taxon>Eukaryota</taxon>
        <taxon>Fungi</taxon>
        <taxon>Fungi incertae sedis</taxon>
        <taxon>Mucoromycota</taxon>
        <taxon>Mucoromycotina</taxon>
        <taxon>Mucoromycetes</taxon>
        <taxon>Mucorales</taxon>
        <taxon>Phycomycetaceae</taxon>
        <taxon>Phycomyces</taxon>
    </lineage>
</organism>
<dbReference type="Proteomes" id="UP000077315">
    <property type="component" value="Unassembled WGS sequence"/>
</dbReference>
<dbReference type="AlphaFoldDB" id="A0A162N4R0"/>
<protein>
    <submittedName>
        <fullName evidence="2">Uncharacterized protein</fullName>
    </submittedName>
</protein>
<dbReference type="RefSeq" id="XP_018286558.1">
    <property type="nucleotide sequence ID" value="XM_018434108.1"/>
</dbReference>
<name>A0A162N4R0_PHYB8</name>
<keyword evidence="3" id="KW-1185">Reference proteome</keyword>
<evidence type="ECO:0000313" key="3">
    <source>
        <dbReference type="Proteomes" id="UP000077315"/>
    </source>
</evidence>